<evidence type="ECO:0000313" key="5">
    <source>
        <dbReference type="Proteomes" id="UP001555786"/>
    </source>
</evidence>
<evidence type="ECO:0000256" key="2">
    <source>
        <dbReference type="SAM" id="MobiDB-lite"/>
    </source>
</evidence>
<sequence>MSEDDASLVDLTVDIVSAYVSNNQVATASLADLIHSVHKGLTDLNNPRSVEAVTPPKPAVPIKKSVTPDYLISLEDGRKFKSLTRHLRTTYEMTPEQYREKWGLPSDYPMVAPNYSATRARLAKELGLGQMNRKANSAPPPPPPPAPSRGRKKKAS</sequence>
<dbReference type="RefSeq" id="WP_367624838.1">
    <property type="nucleotide sequence ID" value="NZ_JBFNQD010000005.1"/>
</dbReference>
<feature type="compositionally biased region" description="Pro residues" evidence="2">
    <location>
        <begin position="138"/>
        <end position="147"/>
    </location>
</feature>
<reference evidence="3 5" key="1">
    <citation type="submission" date="2024-07" db="EMBL/GenBank/DDBJ databases">
        <title>Description of Labrys sedimenti sp. nov., isolated from a diclofenac-degrading enrichment culture.</title>
        <authorList>
            <person name="Tancsics A."/>
            <person name="Csepanyi A."/>
        </authorList>
    </citation>
    <scope>NUCLEOTIDE SEQUENCE [LARGE SCALE GENOMIC DNA]</scope>
    <source>
        <strain evidence="3 5">LMG 23578</strain>
    </source>
</reference>
<feature type="region of interest" description="Disordered" evidence="2">
    <location>
        <begin position="124"/>
        <end position="156"/>
    </location>
</feature>
<gene>
    <name evidence="3" type="ORF">ABXS05_17640</name>
    <name evidence="4" type="ORF">ACETRX_27760</name>
</gene>
<keyword evidence="5" id="KW-1185">Reference proteome</keyword>
<proteinExistence type="inferred from homology"/>
<evidence type="ECO:0000313" key="6">
    <source>
        <dbReference type="Proteomes" id="UP001595190"/>
    </source>
</evidence>
<organism evidence="3 5">
    <name type="scientific">Labrys neptuniae</name>
    <dbReference type="NCBI Taxonomy" id="376174"/>
    <lineage>
        <taxon>Bacteria</taxon>
        <taxon>Pseudomonadati</taxon>
        <taxon>Pseudomonadota</taxon>
        <taxon>Alphaproteobacteria</taxon>
        <taxon>Hyphomicrobiales</taxon>
        <taxon>Xanthobacteraceae</taxon>
        <taxon>Labrys</taxon>
    </lineage>
</organism>
<name>A0ABV3PP22_9HYPH</name>
<dbReference type="EMBL" id="JBHGPK010000019">
    <property type="protein sequence ID" value="MFC2253468.1"/>
    <property type="molecule type" value="Genomic_DNA"/>
</dbReference>
<comment type="similarity">
    <text evidence="1">Belongs to the ros/MucR family.</text>
</comment>
<reference evidence="4 6" key="2">
    <citation type="submission" date="2024-09" db="EMBL/GenBank/DDBJ databases">
        <title>Description of Labrys sedimenti sp. nov., isolated from a diclofenac-degrading enrichment culture, and genome-based reclassification of Labrys portucalensis as a later heterotypic synonym of Labrys neptuniae.</title>
        <authorList>
            <person name="Tancsics A."/>
            <person name="Csepanyi A."/>
        </authorList>
    </citation>
    <scope>NUCLEOTIDE SEQUENCE [LARGE SCALE GENOMIC DNA]</scope>
    <source>
        <strain evidence="4 6">LMG 23412</strain>
    </source>
</reference>
<dbReference type="InterPro" id="IPR008807">
    <property type="entry name" value="ROS_MUCR"/>
</dbReference>
<dbReference type="EMBL" id="JBFNQD010000005">
    <property type="protein sequence ID" value="MEW9307379.1"/>
    <property type="molecule type" value="Genomic_DNA"/>
</dbReference>
<dbReference type="Pfam" id="PF05443">
    <property type="entry name" value="ROS_MUCR"/>
    <property type="match status" value="1"/>
</dbReference>
<dbReference type="InterPro" id="IPR041920">
    <property type="entry name" value="ROS/MUCR_sf"/>
</dbReference>
<protein>
    <submittedName>
        <fullName evidence="3">MucR family transcriptional regulator</fullName>
    </submittedName>
</protein>
<evidence type="ECO:0000256" key="1">
    <source>
        <dbReference type="ARBA" id="ARBA00007031"/>
    </source>
</evidence>
<accession>A0ABV3PP22</accession>
<dbReference type="Gene3D" id="1.10.10.1550">
    <property type="entry name" value="ROS/MUCR transcriptional regulator protein"/>
    <property type="match status" value="1"/>
</dbReference>
<evidence type="ECO:0000313" key="4">
    <source>
        <dbReference type="EMBL" id="MFC2253468.1"/>
    </source>
</evidence>
<comment type="caution">
    <text evidence="3">The sequence shown here is derived from an EMBL/GenBank/DDBJ whole genome shotgun (WGS) entry which is preliminary data.</text>
</comment>
<evidence type="ECO:0000313" key="3">
    <source>
        <dbReference type="EMBL" id="MEW9307379.1"/>
    </source>
</evidence>
<dbReference type="Proteomes" id="UP001595190">
    <property type="component" value="Unassembled WGS sequence"/>
</dbReference>
<dbReference type="Proteomes" id="UP001555786">
    <property type="component" value="Unassembled WGS sequence"/>
</dbReference>